<dbReference type="Proteomes" id="UP000254133">
    <property type="component" value="Unassembled WGS sequence"/>
</dbReference>
<feature type="domain" description="Antirepressor protein ant N-terminal" evidence="1">
    <location>
        <begin position="7"/>
        <end position="51"/>
    </location>
</feature>
<dbReference type="InterPro" id="IPR018875">
    <property type="entry name" value="Antirepressor_Ant_N"/>
</dbReference>
<dbReference type="AlphaFoldDB" id="A0A378PXK2"/>
<dbReference type="EMBL" id="UGPZ01000003">
    <property type="protein sequence ID" value="STY93222.1"/>
    <property type="molecule type" value="Genomic_DNA"/>
</dbReference>
<sequence>MTNQIQTVNFHNQSLLTLQKDGIAYVAMKSICENIGLNWDAQRQRINRDEVLA</sequence>
<name>A0A378PXK2_MORBO</name>
<proteinExistence type="predicted"/>
<organism evidence="2 3">
    <name type="scientific">Moraxella bovis</name>
    <dbReference type="NCBI Taxonomy" id="476"/>
    <lineage>
        <taxon>Bacteria</taxon>
        <taxon>Pseudomonadati</taxon>
        <taxon>Pseudomonadota</taxon>
        <taxon>Gammaproteobacteria</taxon>
        <taxon>Moraxellales</taxon>
        <taxon>Moraxellaceae</taxon>
        <taxon>Moraxella</taxon>
    </lineage>
</organism>
<dbReference type="Pfam" id="PF10547">
    <property type="entry name" value="P22_AR_N"/>
    <property type="match status" value="1"/>
</dbReference>
<evidence type="ECO:0000259" key="1">
    <source>
        <dbReference type="Pfam" id="PF10547"/>
    </source>
</evidence>
<protein>
    <submittedName>
        <fullName evidence="2">P22_AR N-terminal domain</fullName>
    </submittedName>
</protein>
<evidence type="ECO:0000313" key="2">
    <source>
        <dbReference type="EMBL" id="STY93222.1"/>
    </source>
</evidence>
<accession>A0A378PXK2</accession>
<reference evidence="2 3" key="1">
    <citation type="submission" date="2018-06" db="EMBL/GenBank/DDBJ databases">
        <authorList>
            <consortium name="Pathogen Informatics"/>
            <person name="Doyle S."/>
        </authorList>
    </citation>
    <scope>NUCLEOTIDE SEQUENCE [LARGE SCALE GENOMIC DNA]</scope>
    <source>
        <strain evidence="2 3">NCTC9426</strain>
    </source>
</reference>
<evidence type="ECO:0000313" key="3">
    <source>
        <dbReference type="Proteomes" id="UP000254133"/>
    </source>
</evidence>
<gene>
    <name evidence="2" type="ORF">NCTC9426_01943</name>
</gene>